<evidence type="ECO:0000313" key="4">
    <source>
        <dbReference type="EMBL" id="CAE6805349.1"/>
    </source>
</evidence>
<dbReference type="InterPro" id="IPR045851">
    <property type="entry name" value="AMP-bd_C_sf"/>
</dbReference>
<dbReference type="PROSITE" id="PS50075">
    <property type="entry name" value="CARRIER"/>
    <property type="match status" value="1"/>
</dbReference>
<dbReference type="InterPro" id="IPR020806">
    <property type="entry name" value="PKS_PP-bd"/>
</dbReference>
<organism evidence="4 5">
    <name type="scientific">Nitrospira defluvii</name>
    <dbReference type="NCBI Taxonomy" id="330214"/>
    <lineage>
        <taxon>Bacteria</taxon>
        <taxon>Pseudomonadati</taxon>
        <taxon>Nitrospirota</taxon>
        <taxon>Nitrospiria</taxon>
        <taxon>Nitrospirales</taxon>
        <taxon>Nitrospiraceae</taxon>
        <taxon>Nitrospira</taxon>
    </lineage>
</organism>
<dbReference type="InterPro" id="IPR009081">
    <property type="entry name" value="PP-bd_ACP"/>
</dbReference>
<comment type="caution">
    <text evidence="4">The sequence shown here is derived from an EMBL/GenBank/DDBJ whole genome shotgun (WGS) entry which is preliminary data.</text>
</comment>
<dbReference type="RefSeq" id="WP_213044393.1">
    <property type="nucleotide sequence ID" value="NZ_CAJNBJ010000022.1"/>
</dbReference>
<keyword evidence="1" id="KW-0596">Phosphopantetheine</keyword>
<evidence type="ECO:0000256" key="2">
    <source>
        <dbReference type="ARBA" id="ARBA00022553"/>
    </source>
</evidence>
<name>A0ABM8SEZ0_9BACT</name>
<evidence type="ECO:0000256" key="1">
    <source>
        <dbReference type="ARBA" id="ARBA00022450"/>
    </source>
</evidence>
<dbReference type="SUPFAM" id="SSF47336">
    <property type="entry name" value="ACP-like"/>
    <property type="match status" value="1"/>
</dbReference>
<dbReference type="InterPro" id="IPR029058">
    <property type="entry name" value="AB_hydrolase_fold"/>
</dbReference>
<dbReference type="SMART" id="SM00823">
    <property type="entry name" value="PKS_PP"/>
    <property type="match status" value="1"/>
</dbReference>
<dbReference type="PANTHER" id="PTHR45527">
    <property type="entry name" value="NONRIBOSOMAL PEPTIDE SYNTHETASE"/>
    <property type="match status" value="1"/>
</dbReference>
<accession>A0ABM8SEZ0</accession>
<gene>
    <name evidence="4" type="ORF">NSPZN2_90063</name>
</gene>
<proteinExistence type="predicted"/>
<evidence type="ECO:0000259" key="3">
    <source>
        <dbReference type="PROSITE" id="PS50075"/>
    </source>
</evidence>
<dbReference type="EMBL" id="CAJNBJ010000022">
    <property type="protein sequence ID" value="CAE6805349.1"/>
    <property type="molecule type" value="Genomic_DNA"/>
</dbReference>
<dbReference type="Gene3D" id="3.30.300.30">
    <property type="match status" value="1"/>
</dbReference>
<keyword evidence="5" id="KW-1185">Reference proteome</keyword>
<dbReference type="PANTHER" id="PTHR45527:SF1">
    <property type="entry name" value="FATTY ACID SYNTHASE"/>
    <property type="match status" value="1"/>
</dbReference>
<reference evidence="4 5" key="1">
    <citation type="submission" date="2021-02" db="EMBL/GenBank/DDBJ databases">
        <authorList>
            <person name="Han P."/>
        </authorList>
    </citation>
    <scope>NUCLEOTIDE SEQUENCE [LARGE SCALE GENOMIC DNA]</scope>
    <source>
        <strain evidence="4">Candidatus Nitrospira sp. ZN2</strain>
    </source>
</reference>
<dbReference type="InterPro" id="IPR025110">
    <property type="entry name" value="AMP-bd_C"/>
</dbReference>
<feature type="domain" description="Carrier" evidence="3">
    <location>
        <begin position="103"/>
        <end position="178"/>
    </location>
</feature>
<keyword evidence="2" id="KW-0597">Phosphoprotein</keyword>
<evidence type="ECO:0000313" key="5">
    <source>
        <dbReference type="Proteomes" id="UP000675880"/>
    </source>
</evidence>
<dbReference type="Proteomes" id="UP000675880">
    <property type="component" value="Unassembled WGS sequence"/>
</dbReference>
<dbReference type="Pfam" id="PF00550">
    <property type="entry name" value="PP-binding"/>
    <property type="match status" value="1"/>
</dbReference>
<dbReference type="Gene3D" id="3.40.50.1820">
    <property type="entry name" value="alpha/beta hydrolase"/>
    <property type="match status" value="1"/>
</dbReference>
<dbReference type="SUPFAM" id="SSF56801">
    <property type="entry name" value="Acetyl-CoA synthetase-like"/>
    <property type="match status" value="1"/>
</dbReference>
<protein>
    <submittedName>
        <fullName evidence="4">Carrier domain-containing protein</fullName>
    </submittedName>
</protein>
<sequence>MTDQMQRIQRLSDSHRRLLRLRLTRQERAGEARLVGYVVVHGSHALTGLDLREFLASRVPDYMVPSRWVFLDAWPTTTRGKVDRKALQALVRSAPDSSRERALPADQRERAVAAIWEEVLGVRDIGVHDNFFDLGGHSLLLPKVLTQLRTIADRDLSMVDLFRYPTIRTLAAAMGGAQDASVENTRTQQLKDTRNAGVRRLRQRRAQRAGSKSE</sequence>
<dbReference type="InterPro" id="IPR036736">
    <property type="entry name" value="ACP-like_sf"/>
</dbReference>
<dbReference type="Pfam" id="PF13193">
    <property type="entry name" value="AMP-binding_C"/>
    <property type="match status" value="1"/>
</dbReference>